<evidence type="ECO:0000256" key="1">
    <source>
        <dbReference type="SAM" id="MobiDB-lite"/>
    </source>
</evidence>
<name>A0A250JMJ5_9BACT</name>
<dbReference type="InterPro" id="IPR018744">
    <property type="entry name" value="DUF2293"/>
</dbReference>
<evidence type="ECO:0000259" key="2">
    <source>
        <dbReference type="Pfam" id="PF10056"/>
    </source>
</evidence>
<keyword evidence="4" id="KW-1185">Reference proteome</keyword>
<proteinExistence type="predicted"/>
<gene>
    <name evidence="3" type="ORF">MYMAC_000678</name>
</gene>
<feature type="region of interest" description="Disordered" evidence="1">
    <location>
        <begin position="1"/>
        <end position="24"/>
    </location>
</feature>
<accession>A0A250JMJ5</accession>
<dbReference type="OrthoDB" id="258268at2"/>
<sequence>MWPPPTSDLTMPESLTFAPTSDPRRVRAPDGRVLTVPDGWALLPPGDAGLTRRVKAAGPSWTVVEKVGRKLFSRGVWAPEAHILRARAVLEAERATPAYEKKLAAGRERRAREQEAYEVDFANAVLRFLAFSPAWLPHAKRMAVLVATHATPVGSGTVARTERIPLERRAEAAVIAWMRHQTTQYDDMRIARVKGARREVRRELADISRAVLDLHRRDVPHGPSACPLCTALART</sequence>
<reference evidence="3 4" key="1">
    <citation type="submission" date="2017-06" db="EMBL/GenBank/DDBJ databases">
        <title>Sequencing and comparative analysis of myxobacterial genomes.</title>
        <authorList>
            <person name="Rupp O."/>
            <person name="Goesmann A."/>
            <person name="Sogaard-Andersen L."/>
        </authorList>
    </citation>
    <scope>NUCLEOTIDE SEQUENCE [LARGE SCALE GENOMIC DNA]</scope>
    <source>
        <strain evidence="3 4">DSM 14697</strain>
    </source>
</reference>
<protein>
    <recommendedName>
        <fullName evidence="2">DUF2293 domain-containing protein</fullName>
    </recommendedName>
</protein>
<evidence type="ECO:0000313" key="3">
    <source>
        <dbReference type="EMBL" id="ATB45094.1"/>
    </source>
</evidence>
<dbReference type="KEGG" id="mmas:MYMAC_000678"/>
<dbReference type="EMBL" id="CP022203">
    <property type="protein sequence ID" value="ATB45094.1"/>
    <property type="molecule type" value="Genomic_DNA"/>
</dbReference>
<dbReference type="AlphaFoldDB" id="A0A250JMJ5"/>
<dbReference type="Proteomes" id="UP000217343">
    <property type="component" value="Chromosome"/>
</dbReference>
<feature type="domain" description="DUF2293" evidence="2">
    <location>
        <begin position="141"/>
        <end position="215"/>
    </location>
</feature>
<organism evidence="3 4">
    <name type="scientific">Corallococcus macrosporus DSM 14697</name>
    <dbReference type="NCBI Taxonomy" id="1189310"/>
    <lineage>
        <taxon>Bacteria</taxon>
        <taxon>Pseudomonadati</taxon>
        <taxon>Myxococcota</taxon>
        <taxon>Myxococcia</taxon>
        <taxon>Myxococcales</taxon>
        <taxon>Cystobacterineae</taxon>
        <taxon>Myxococcaceae</taxon>
        <taxon>Corallococcus</taxon>
    </lineage>
</organism>
<evidence type="ECO:0000313" key="4">
    <source>
        <dbReference type="Proteomes" id="UP000217343"/>
    </source>
</evidence>
<dbReference type="Pfam" id="PF10056">
    <property type="entry name" value="DUF2293"/>
    <property type="match status" value="1"/>
</dbReference>